<name>A0AAU7Q903_9GAMM</name>
<organism evidence="1">
    <name type="scientific">Acerihabitans sp. KWT182</name>
    <dbReference type="NCBI Taxonomy" id="3157919"/>
    <lineage>
        <taxon>Bacteria</taxon>
        <taxon>Pseudomonadati</taxon>
        <taxon>Pseudomonadota</taxon>
        <taxon>Gammaproteobacteria</taxon>
        <taxon>Enterobacterales</taxon>
        <taxon>Pectobacteriaceae</taxon>
        <taxon>Acerihabitans</taxon>
    </lineage>
</organism>
<gene>
    <name evidence="1" type="ORF">ABK905_24665</name>
</gene>
<reference evidence="1" key="1">
    <citation type="submission" date="2024-06" db="EMBL/GenBank/DDBJ databases">
        <authorList>
            <person name="Coelho C."/>
            <person name="Bento M."/>
            <person name="Garcia E."/>
            <person name="Camelo A."/>
            <person name="Brandao I."/>
            <person name="Espirito Santo C."/>
            <person name="Trovao J."/>
            <person name="Verissimo A."/>
            <person name="Costa J."/>
            <person name="Tiago I."/>
        </authorList>
    </citation>
    <scope>NUCLEOTIDE SEQUENCE</scope>
    <source>
        <strain evidence="1">KWT182</strain>
    </source>
</reference>
<evidence type="ECO:0000313" key="1">
    <source>
        <dbReference type="EMBL" id="XBS69525.1"/>
    </source>
</evidence>
<proteinExistence type="predicted"/>
<dbReference type="AlphaFoldDB" id="A0AAU7Q903"/>
<protein>
    <submittedName>
        <fullName evidence="1">Uncharacterized protein</fullName>
    </submittedName>
</protein>
<dbReference type="EMBL" id="CP157947">
    <property type="protein sequence ID" value="XBS69525.1"/>
    <property type="molecule type" value="Genomic_DNA"/>
</dbReference>
<sequence>MLASQLAKWSNAGKQVIKPFNPASPPESSADGLPGLVVMPDEAHSLIQTNCYNFTYDIVNDSFTDFINEKLAQKIKKTLS</sequence>
<accession>A0AAU7Q903</accession>